<evidence type="ECO:0000256" key="1">
    <source>
        <dbReference type="ARBA" id="ARBA00004141"/>
    </source>
</evidence>
<reference evidence="8" key="1">
    <citation type="journal article" date="2019" name="Int. J. Syst. Evol. Microbiol.">
        <title>The Global Catalogue of Microorganisms (GCM) 10K type strain sequencing project: providing services to taxonomists for standard genome sequencing and annotation.</title>
        <authorList>
            <consortium name="The Broad Institute Genomics Platform"/>
            <consortium name="The Broad Institute Genome Sequencing Center for Infectious Disease"/>
            <person name="Wu L."/>
            <person name="Ma J."/>
        </authorList>
    </citation>
    <scope>NUCLEOTIDE SEQUENCE [LARGE SCALE GENOMIC DNA]</scope>
    <source>
        <strain evidence="8">KCTC 42964</strain>
    </source>
</reference>
<dbReference type="InterPro" id="IPR020846">
    <property type="entry name" value="MFS_dom"/>
</dbReference>
<comment type="subcellular location">
    <subcellularLocation>
        <location evidence="1">Membrane</location>
        <topology evidence="1">Multi-pass membrane protein</topology>
    </subcellularLocation>
</comment>
<feature type="transmembrane region" description="Helical" evidence="5">
    <location>
        <begin position="454"/>
        <end position="474"/>
    </location>
</feature>
<feature type="transmembrane region" description="Helical" evidence="5">
    <location>
        <begin position="285"/>
        <end position="310"/>
    </location>
</feature>
<keyword evidence="2 5" id="KW-0812">Transmembrane</keyword>
<feature type="transmembrane region" description="Helical" evidence="5">
    <location>
        <begin position="180"/>
        <end position="197"/>
    </location>
</feature>
<feature type="transmembrane region" description="Helical" evidence="5">
    <location>
        <begin position="353"/>
        <end position="370"/>
    </location>
</feature>
<feature type="transmembrane region" description="Helical" evidence="5">
    <location>
        <begin position="242"/>
        <end position="264"/>
    </location>
</feature>
<dbReference type="Gene3D" id="1.20.1250.20">
    <property type="entry name" value="MFS general substrate transporter like domains"/>
    <property type="match status" value="1"/>
</dbReference>
<feature type="transmembrane region" description="Helical" evidence="5">
    <location>
        <begin position="217"/>
        <end position="236"/>
    </location>
</feature>
<feature type="transmembrane region" description="Helical" evidence="5">
    <location>
        <begin position="51"/>
        <end position="76"/>
    </location>
</feature>
<organism evidence="7 8">
    <name type="scientific">Marinibaculum pumilum</name>
    <dbReference type="NCBI Taxonomy" id="1766165"/>
    <lineage>
        <taxon>Bacteria</taxon>
        <taxon>Pseudomonadati</taxon>
        <taxon>Pseudomonadota</taxon>
        <taxon>Alphaproteobacteria</taxon>
        <taxon>Rhodospirillales</taxon>
        <taxon>Rhodospirillaceae</taxon>
        <taxon>Marinibaculum</taxon>
    </lineage>
</organism>
<feature type="transmembrane region" description="Helical" evidence="5">
    <location>
        <begin position="382"/>
        <end position="404"/>
    </location>
</feature>
<evidence type="ECO:0000256" key="2">
    <source>
        <dbReference type="ARBA" id="ARBA00022692"/>
    </source>
</evidence>
<evidence type="ECO:0000256" key="5">
    <source>
        <dbReference type="SAM" id="Phobius"/>
    </source>
</evidence>
<sequence>MSDAAASGSAAAGRTAVAADWWLVLAMTAASAMALFDVTAFGVALPSLREGLGLSAGTASWVVNAYIVAVTALTALGGRLADRLNGLTVFQCGAALFAIASLACGLAPTAPEIAGPWLIAFRALQGAGGALMLPAALAAVVAAVPADRRGRAVSLYIGAGQVLFILGPIAGGLLTQELSWRAIFLVAVPLSAAAIAMTRLRGRRIAGAAARPAEGPLLRWTALPLIAGLALIALALERGGDWGWLSWQSLAAFGFGTTALAVAVRQEWRAPDPMVQLHLLRQRHFSLHLATLCLLQTVTIGVLTFAPIYFQKMLGLSPSDAGLVMLAFVAGWAGMVPMAGWLHDRLGPARPKLAGAVLALAGMAWWWWSLPHLGPAAQLPAMALAGVGVGLSILPSNTAAIGAAPPQGRAAAVGLIQTVRQSGGMIAVALLGGLFLDTAGGAGSSAAALDAAQLGFAVLLTATAVNLPVALLGLRGAPPERGPAAPQR</sequence>
<dbReference type="SUPFAM" id="SSF103473">
    <property type="entry name" value="MFS general substrate transporter"/>
    <property type="match status" value="1"/>
</dbReference>
<dbReference type="Proteomes" id="UP001595528">
    <property type="component" value="Unassembled WGS sequence"/>
</dbReference>
<evidence type="ECO:0000313" key="7">
    <source>
        <dbReference type="EMBL" id="MFC3229714.1"/>
    </source>
</evidence>
<feature type="transmembrane region" description="Helical" evidence="5">
    <location>
        <begin position="425"/>
        <end position="448"/>
    </location>
</feature>
<accession>A0ABV7L585</accession>
<feature type="transmembrane region" description="Helical" evidence="5">
    <location>
        <begin position="21"/>
        <end position="45"/>
    </location>
</feature>
<dbReference type="EMBL" id="JBHRTR010000034">
    <property type="protein sequence ID" value="MFC3229714.1"/>
    <property type="molecule type" value="Genomic_DNA"/>
</dbReference>
<evidence type="ECO:0000256" key="3">
    <source>
        <dbReference type="ARBA" id="ARBA00022989"/>
    </source>
</evidence>
<comment type="caution">
    <text evidence="7">The sequence shown here is derived from an EMBL/GenBank/DDBJ whole genome shotgun (WGS) entry which is preliminary data.</text>
</comment>
<dbReference type="CDD" id="cd17321">
    <property type="entry name" value="MFS_MMR_MDR_like"/>
    <property type="match status" value="1"/>
</dbReference>
<dbReference type="PROSITE" id="PS50850">
    <property type="entry name" value="MFS"/>
    <property type="match status" value="1"/>
</dbReference>
<protein>
    <submittedName>
        <fullName evidence="7">MFS transporter</fullName>
    </submittedName>
</protein>
<gene>
    <name evidence="7" type="ORF">ACFOGJ_20870</name>
</gene>
<dbReference type="InterPro" id="IPR011701">
    <property type="entry name" value="MFS"/>
</dbReference>
<feature type="domain" description="Major facilitator superfamily (MFS) profile" evidence="6">
    <location>
        <begin position="23"/>
        <end position="481"/>
    </location>
</feature>
<proteinExistence type="predicted"/>
<feature type="transmembrane region" description="Helical" evidence="5">
    <location>
        <begin position="153"/>
        <end position="174"/>
    </location>
</feature>
<evidence type="ECO:0000259" key="6">
    <source>
        <dbReference type="PROSITE" id="PS50850"/>
    </source>
</evidence>
<dbReference type="RefSeq" id="WP_379904178.1">
    <property type="nucleotide sequence ID" value="NZ_JBHRTR010000034.1"/>
</dbReference>
<keyword evidence="3 5" id="KW-1133">Transmembrane helix</keyword>
<dbReference type="PANTHER" id="PTHR42718">
    <property type="entry name" value="MAJOR FACILITATOR SUPERFAMILY MULTIDRUG TRANSPORTER MFSC"/>
    <property type="match status" value="1"/>
</dbReference>
<feature type="transmembrane region" description="Helical" evidence="5">
    <location>
        <begin position="88"/>
        <end position="108"/>
    </location>
</feature>
<dbReference type="InterPro" id="IPR036259">
    <property type="entry name" value="MFS_trans_sf"/>
</dbReference>
<name>A0ABV7L585_9PROT</name>
<evidence type="ECO:0000313" key="8">
    <source>
        <dbReference type="Proteomes" id="UP001595528"/>
    </source>
</evidence>
<dbReference type="Gene3D" id="1.20.1720.10">
    <property type="entry name" value="Multidrug resistance protein D"/>
    <property type="match status" value="1"/>
</dbReference>
<evidence type="ECO:0000256" key="4">
    <source>
        <dbReference type="ARBA" id="ARBA00023136"/>
    </source>
</evidence>
<feature type="transmembrane region" description="Helical" evidence="5">
    <location>
        <begin position="322"/>
        <end position="341"/>
    </location>
</feature>
<feature type="transmembrane region" description="Helical" evidence="5">
    <location>
        <begin position="128"/>
        <end position="146"/>
    </location>
</feature>
<dbReference type="PANTHER" id="PTHR42718:SF49">
    <property type="entry name" value="EXPORT PROTEIN"/>
    <property type="match status" value="1"/>
</dbReference>
<dbReference type="Pfam" id="PF07690">
    <property type="entry name" value="MFS_1"/>
    <property type="match status" value="1"/>
</dbReference>
<keyword evidence="8" id="KW-1185">Reference proteome</keyword>
<keyword evidence="4 5" id="KW-0472">Membrane</keyword>